<evidence type="ECO:0000313" key="2">
    <source>
        <dbReference type="EMBL" id="KIZ05191.1"/>
    </source>
</evidence>
<dbReference type="AlphaFoldDB" id="A0A0D2NK82"/>
<dbReference type="KEGG" id="mng:MNEG_2769"/>
<dbReference type="GeneID" id="25735647"/>
<keyword evidence="1" id="KW-0732">Signal</keyword>
<evidence type="ECO:0000256" key="1">
    <source>
        <dbReference type="SAM" id="SignalP"/>
    </source>
</evidence>
<organism evidence="2 3">
    <name type="scientific">Monoraphidium neglectum</name>
    <dbReference type="NCBI Taxonomy" id="145388"/>
    <lineage>
        <taxon>Eukaryota</taxon>
        <taxon>Viridiplantae</taxon>
        <taxon>Chlorophyta</taxon>
        <taxon>core chlorophytes</taxon>
        <taxon>Chlorophyceae</taxon>
        <taxon>CS clade</taxon>
        <taxon>Sphaeropleales</taxon>
        <taxon>Selenastraceae</taxon>
        <taxon>Monoraphidium</taxon>
    </lineage>
</organism>
<gene>
    <name evidence="2" type="ORF">MNEG_2769</name>
</gene>
<dbReference type="EMBL" id="KK100543">
    <property type="protein sequence ID" value="KIZ05191.1"/>
    <property type="molecule type" value="Genomic_DNA"/>
</dbReference>
<feature type="chain" id="PRO_5002259775" evidence="1">
    <location>
        <begin position="26"/>
        <end position="304"/>
    </location>
</feature>
<proteinExistence type="predicted"/>
<evidence type="ECO:0000313" key="3">
    <source>
        <dbReference type="Proteomes" id="UP000054498"/>
    </source>
</evidence>
<accession>A0A0D2NK82</accession>
<reference evidence="2 3" key="1">
    <citation type="journal article" date="2013" name="BMC Genomics">
        <title>Reconstruction of the lipid metabolism for the microalga Monoraphidium neglectum from its genome sequence reveals characteristics suitable for biofuel production.</title>
        <authorList>
            <person name="Bogen C."/>
            <person name="Al-Dilaimi A."/>
            <person name="Albersmeier A."/>
            <person name="Wichmann J."/>
            <person name="Grundmann M."/>
            <person name="Rupp O."/>
            <person name="Lauersen K.J."/>
            <person name="Blifernez-Klassen O."/>
            <person name="Kalinowski J."/>
            <person name="Goesmann A."/>
            <person name="Mussgnug J.H."/>
            <person name="Kruse O."/>
        </authorList>
    </citation>
    <scope>NUCLEOTIDE SEQUENCE [LARGE SCALE GENOMIC DNA]</scope>
    <source>
        <strain evidence="2 3">SAG 48.87</strain>
    </source>
</reference>
<feature type="signal peptide" evidence="1">
    <location>
        <begin position="1"/>
        <end position="25"/>
    </location>
</feature>
<dbReference type="Proteomes" id="UP000054498">
    <property type="component" value="Unassembled WGS sequence"/>
</dbReference>
<dbReference type="RefSeq" id="XP_013904210.1">
    <property type="nucleotide sequence ID" value="XM_014048756.1"/>
</dbReference>
<keyword evidence="3" id="KW-1185">Reference proteome</keyword>
<protein>
    <submittedName>
        <fullName evidence="2">Uncharacterized protein</fullName>
    </submittedName>
</protein>
<name>A0A0D2NK82_9CHLO</name>
<sequence>MDGAATLAAARSVTALAAPLLAVLARAPALLEADGNSMCPALAASLLFAAARRGAGTSLVVSAPGSAAAVAAALRAACGAKGRGNGDRVHLLYNAAALAAFCTATDGGDVWALEVAAPRHGALRALVKAARAGPAAFAAPAGGGGYAEGSIVPVDPMALRTQVACALGSISFALRDPYEAAAMAAAAARDAAAAALPPDDELRALVWGGLAAGGREGLSLARVMALRSTVAQCDLAATPGALAWLAAAAIDGAGDPGPAGVTSGKALQVLHTLSGGEPQRPPERGCVPCTDAGADFALLGRITS</sequence>